<evidence type="ECO:0000313" key="4">
    <source>
        <dbReference type="Proteomes" id="UP000094112"/>
    </source>
</evidence>
<dbReference type="InterPro" id="IPR013218">
    <property type="entry name" value="Dsn1/Mis13"/>
</dbReference>
<dbReference type="EMBL" id="KV454213">
    <property type="protein sequence ID" value="ODQ57721.1"/>
    <property type="molecule type" value="Genomic_DNA"/>
</dbReference>
<reference evidence="3 4" key="1">
    <citation type="journal article" date="2016" name="Proc. Natl. Acad. Sci. U.S.A.">
        <title>Comparative genomics of biotechnologically important yeasts.</title>
        <authorList>
            <person name="Riley R."/>
            <person name="Haridas S."/>
            <person name="Wolfe K.H."/>
            <person name="Lopes M.R."/>
            <person name="Hittinger C.T."/>
            <person name="Goeker M."/>
            <person name="Salamov A.A."/>
            <person name="Wisecaver J.H."/>
            <person name="Long T.M."/>
            <person name="Calvey C.H."/>
            <person name="Aerts A.L."/>
            <person name="Barry K.W."/>
            <person name="Choi C."/>
            <person name="Clum A."/>
            <person name="Coughlan A.Y."/>
            <person name="Deshpande S."/>
            <person name="Douglass A.P."/>
            <person name="Hanson S.J."/>
            <person name="Klenk H.-P."/>
            <person name="LaButti K.M."/>
            <person name="Lapidus A."/>
            <person name="Lindquist E.A."/>
            <person name="Lipzen A.M."/>
            <person name="Meier-Kolthoff J.P."/>
            <person name="Ohm R.A."/>
            <person name="Otillar R.P."/>
            <person name="Pangilinan J.L."/>
            <person name="Peng Y."/>
            <person name="Rokas A."/>
            <person name="Rosa C.A."/>
            <person name="Scheuner C."/>
            <person name="Sibirny A.A."/>
            <person name="Slot J.C."/>
            <person name="Stielow J.B."/>
            <person name="Sun H."/>
            <person name="Kurtzman C.P."/>
            <person name="Blackwell M."/>
            <person name="Grigoriev I.V."/>
            <person name="Jeffries T.W."/>
        </authorList>
    </citation>
    <scope>NUCLEOTIDE SEQUENCE [LARGE SCALE GENOMIC DNA]</scope>
    <source>
        <strain evidence="4">ATCC 58044 / CBS 1984 / NCYC 433 / NRRL Y-366-8</strain>
    </source>
</reference>
<dbReference type="GO" id="GO:0051301">
    <property type="term" value="P:cell division"/>
    <property type="evidence" value="ECO:0007669"/>
    <property type="project" value="InterPro"/>
</dbReference>
<feature type="region of interest" description="Disordered" evidence="2">
    <location>
        <begin position="1"/>
        <end position="138"/>
    </location>
</feature>
<protein>
    <recommendedName>
        <fullName evidence="5">Kinetochore protein mis13</fullName>
    </recommendedName>
</protein>
<name>A0A1E3NX17_WICAA</name>
<dbReference type="PANTHER" id="PTHR14778">
    <property type="entry name" value="KINETOCHORE-ASSOCIATED PROTEIN DSN1 HOMOLOG"/>
    <property type="match status" value="1"/>
</dbReference>
<keyword evidence="4" id="KW-1185">Reference proteome</keyword>
<accession>A0A1E3NX17</accession>
<feature type="compositionally biased region" description="Basic and acidic residues" evidence="2">
    <location>
        <begin position="126"/>
        <end position="136"/>
    </location>
</feature>
<dbReference type="PANTHER" id="PTHR14778:SF2">
    <property type="entry name" value="KINETOCHORE-ASSOCIATED PROTEIN DSN1 HOMOLOG"/>
    <property type="match status" value="1"/>
</dbReference>
<feature type="compositionally biased region" description="Basic and acidic residues" evidence="2">
    <location>
        <begin position="7"/>
        <end position="40"/>
    </location>
</feature>
<organism evidence="3 4">
    <name type="scientific">Wickerhamomyces anomalus (strain ATCC 58044 / CBS 1984 / NCYC 433 / NRRL Y-366-8)</name>
    <name type="common">Yeast</name>
    <name type="synonym">Hansenula anomala</name>
    <dbReference type="NCBI Taxonomy" id="683960"/>
    <lineage>
        <taxon>Eukaryota</taxon>
        <taxon>Fungi</taxon>
        <taxon>Dikarya</taxon>
        <taxon>Ascomycota</taxon>
        <taxon>Saccharomycotina</taxon>
        <taxon>Saccharomycetes</taxon>
        <taxon>Phaffomycetales</taxon>
        <taxon>Wickerhamomycetaceae</taxon>
        <taxon>Wickerhamomyces</taxon>
    </lineage>
</organism>
<feature type="region of interest" description="Disordered" evidence="2">
    <location>
        <begin position="268"/>
        <end position="287"/>
    </location>
</feature>
<feature type="region of interest" description="Disordered" evidence="2">
    <location>
        <begin position="166"/>
        <end position="187"/>
    </location>
</feature>
<evidence type="ECO:0008006" key="5">
    <source>
        <dbReference type="Google" id="ProtNLM"/>
    </source>
</evidence>
<dbReference type="GO" id="GO:0007059">
    <property type="term" value="P:chromosome segregation"/>
    <property type="evidence" value="ECO:0007669"/>
    <property type="project" value="InterPro"/>
</dbReference>
<dbReference type="GeneID" id="30197740"/>
<dbReference type="AlphaFoldDB" id="A0A1E3NX17"/>
<evidence type="ECO:0000256" key="2">
    <source>
        <dbReference type="SAM" id="MobiDB-lite"/>
    </source>
</evidence>
<feature type="compositionally biased region" description="Acidic residues" evidence="2">
    <location>
        <begin position="273"/>
        <end position="282"/>
    </location>
</feature>
<sequence length="448" mass="51695">MPVKKKQTQERRRSTRIQHQEEEKRQEDQKKRTNLKDLLKRSNSSTTATAPSKGSKSSSIEQDGDFVFKRTGSSQPVTNVEKQKKPTSKKSTTKKDTKKQIRRLNPEDVTITPQRNGPPKKKSRKAQRDDHYEEHSTSFQISLPISDTPIIRRNQKLRKENENGIRRSSLGNRGKRVSSIGNGFSAVPHDKVPTNEFYKHLDSDLPDPHKMRQLLTWVAKRVFDDDKNKHIKRKNKLPTEEITALNIAKVIKEELVKDLSDGKINISWWNRPDEDDEDDTNNDENKLEKTLVPNEKNVKNAKVLNELKEKLEILKKDTSNWEKYINKKIDIPTASNDLDSAPTMTNDELCKKIIDSSTISEISSIENSTFNDLNNNLEKSLDNFNDFIHTLKSSSSIRSRFVKFKSKQLAEILDQTFDDDTIELIKNNEVNKDVDTHQLLKGISRLDK</sequence>
<dbReference type="RefSeq" id="XP_019036928.1">
    <property type="nucleotide sequence ID" value="XM_019180494.1"/>
</dbReference>
<evidence type="ECO:0000256" key="1">
    <source>
        <dbReference type="SAM" id="Coils"/>
    </source>
</evidence>
<feature type="compositionally biased region" description="Polar residues" evidence="2">
    <location>
        <begin position="41"/>
        <end position="61"/>
    </location>
</feature>
<evidence type="ECO:0000313" key="3">
    <source>
        <dbReference type="EMBL" id="ODQ57721.1"/>
    </source>
</evidence>
<dbReference type="Proteomes" id="UP000094112">
    <property type="component" value="Unassembled WGS sequence"/>
</dbReference>
<feature type="compositionally biased region" description="Polar residues" evidence="2">
    <location>
        <begin position="71"/>
        <end position="80"/>
    </location>
</feature>
<dbReference type="Pfam" id="PF08202">
    <property type="entry name" value="MIS13"/>
    <property type="match status" value="1"/>
</dbReference>
<dbReference type="GO" id="GO:0000444">
    <property type="term" value="C:MIS12/MIND type complex"/>
    <property type="evidence" value="ECO:0007669"/>
    <property type="project" value="InterPro"/>
</dbReference>
<proteinExistence type="predicted"/>
<keyword evidence="1" id="KW-0175">Coiled coil</keyword>
<feature type="coiled-coil region" evidence="1">
    <location>
        <begin position="297"/>
        <end position="324"/>
    </location>
</feature>
<gene>
    <name evidence="3" type="ORF">WICANDRAFT_107201</name>
</gene>
<dbReference type="OrthoDB" id="3364649at2759"/>
<dbReference type="STRING" id="683960.A0A1E3NX17"/>